<proteinExistence type="predicted"/>
<reference evidence="1" key="1">
    <citation type="submission" date="2014-05" db="EMBL/GenBank/DDBJ databases">
        <authorList>
            <person name="Chronopoulou M."/>
        </authorList>
    </citation>
    <scope>NUCLEOTIDE SEQUENCE</scope>
    <source>
        <tissue evidence="1">Whole organism</tissue>
    </source>
</reference>
<evidence type="ECO:0000313" key="1">
    <source>
        <dbReference type="EMBL" id="CDW48672.1"/>
    </source>
</evidence>
<organism evidence="1">
    <name type="scientific">Lepeophtheirus salmonis</name>
    <name type="common">Salmon louse</name>
    <name type="synonym">Caligus salmonis</name>
    <dbReference type="NCBI Taxonomy" id="72036"/>
    <lineage>
        <taxon>Eukaryota</taxon>
        <taxon>Metazoa</taxon>
        <taxon>Ecdysozoa</taxon>
        <taxon>Arthropoda</taxon>
        <taxon>Crustacea</taxon>
        <taxon>Multicrustacea</taxon>
        <taxon>Hexanauplia</taxon>
        <taxon>Copepoda</taxon>
        <taxon>Siphonostomatoida</taxon>
        <taxon>Caligidae</taxon>
        <taxon>Lepeophtheirus</taxon>
    </lineage>
</organism>
<dbReference type="EMBL" id="HACA01031311">
    <property type="protein sequence ID" value="CDW48672.1"/>
    <property type="molecule type" value="Transcribed_RNA"/>
</dbReference>
<sequence length="22" mass="2321">MCLPSSPDLDVLVHIVHSGEGD</sequence>
<dbReference type="AlphaFoldDB" id="A0A0K2VEQ2"/>
<protein>
    <submittedName>
        <fullName evidence="1">Uncharacterized protein</fullName>
    </submittedName>
</protein>
<accession>A0A0K2VEQ2</accession>
<name>A0A0K2VEQ2_LEPSM</name>